<protein>
    <submittedName>
        <fullName evidence="1">Uncharacterized protein</fullName>
    </submittedName>
</protein>
<feature type="non-terminal residue" evidence="1">
    <location>
        <position position="1"/>
    </location>
</feature>
<evidence type="ECO:0000313" key="1">
    <source>
        <dbReference type="EMBL" id="GAG22474.1"/>
    </source>
</evidence>
<reference evidence="1" key="1">
    <citation type="journal article" date="2014" name="Front. Microbiol.">
        <title>High frequency of phylogenetically diverse reductive dehalogenase-homologous genes in deep subseafloor sedimentary metagenomes.</title>
        <authorList>
            <person name="Kawai M."/>
            <person name="Futagami T."/>
            <person name="Toyoda A."/>
            <person name="Takaki Y."/>
            <person name="Nishi S."/>
            <person name="Hori S."/>
            <person name="Arai W."/>
            <person name="Tsubouchi T."/>
            <person name="Morono Y."/>
            <person name="Uchiyama I."/>
            <person name="Ito T."/>
            <person name="Fujiyama A."/>
            <person name="Inagaki F."/>
            <person name="Takami H."/>
        </authorList>
    </citation>
    <scope>NUCLEOTIDE SEQUENCE</scope>
    <source>
        <strain evidence="1">Expedition CK06-06</strain>
    </source>
</reference>
<organism evidence="1">
    <name type="scientific">marine sediment metagenome</name>
    <dbReference type="NCBI Taxonomy" id="412755"/>
    <lineage>
        <taxon>unclassified sequences</taxon>
        <taxon>metagenomes</taxon>
        <taxon>ecological metagenomes</taxon>
    </lineage>
</organism>
<comment type="caution">
    <text evidence="1">The sequence shown here is derived from an EMBL/GenBank/DDBJ whole genome shotgun (WGS) entry which is preliminary data.</text>
</comment>
<proteinExistence type="predicted"/>
<sequence>GKNCPFTAHKAIVSNGIGYVLVSGRAYNKPKWISRVSRILRTDTVMFCNKNETLSRERWDDKYKRFFDTRSA</sequence>
<gene>
    <name evidence="1" type="ORF">S01H1_51352</name>
</gene>
<dbReference type="AlphaFoldDB" id="X0VVQ8"/>
<dbReference type="EMBL" id="BARS01033137">
    <property type="protein sequence ID" value="GAG22474.1"/>
    <property type="molecule type" value="Genomic_DNA"/>
</dbReference>
<name>X0VVQ8_9ZZZZ</name>
<accession>X0VVQ8</accession>